<evidence type="ECO:0000313" key="3">
    <source>
        <dbReference type="Proteomes" id="UP000554235"/>
    </source>
</evidence>
<feature type="region of interest" description="Disordered" evidence="1">
    <location>
        <begin position="1"/>
        <end position="147"/>
    </location>
</feature>
<evidence type="ECO:0000313" key="2">
    <source>
        <dbReference type="EMBL" id="KAF4467339.1"/>
    </source>
</evidence>
<name>A0A8H4P9H7_9HYPO</name>
<protein>
    <submittedName>
        <fullName evidence="2">Heterokaryon incompatibility</fullName>
    </submittedName>
</protein>
<dbReference type="EMBL" id="JAADYS010000761">
    <property type="protein sequence ID" value="KAF4467339.1"/>
    <property type="molecule type" value="Genomic_DNA"/>
</dbReference>
<organism evidence="2 3">
    <name type="scientific">Fusarium albosuccineum</name>
    <dbReference type="NCBI Taxonomy" id="1237068"/>
    <lineage>
        <taxon>Eukaryota</taxon>
        <taxon>Fungi</taxon>
        <taxon>Dikarya</taxon>
        <taxon>Ascomycota</taxon>
        <taxon>Pezizomycotina</taxon>
        <taxon>Sordariomycetes</taxon>
        <taxon>Hypocreomycetidae</taxon>
        <taxon>Hypocreales</taxon>
        <taxon>Nectriaceae</taxon>
        <taxon>Fusarium</taxon>
        <taxon>Fusarium decemcellulare species complex</taxon>
    </lineage>
</organism>
<feature type="compositionally biased region" description="Basic residues" evidence="1">
    <location>
        <begin position="1"/>
        <end position="13"/>
    </location>
</feature>
<dbReference type="AlphaFoldDB" id="A0A8H4P9H7"/>
<comment type="caution">
    <text evidence="2">The sequence shown here is derived from an EMBL/GenBank/DDBJ whole genome shotgun (WGS) entry which is preliminary data.</text>
</comment>
<proteinExistence type="predicted"/>
<keyword evidence="3" id="KW-1185">Reference proteome</keyword>
<feature type="compositionally biased region" description="Basic and acidic residues" evidence="1">
    <location>
        <begin position="127"/>
        <end position="140"/>
    </location>
</feature>
<dbReference type="OrthoDB" id="5424149at2759"/>
<reference evidence="2 3" key="1">
    <citation type="submission" date="2020-01" db="EMBL/GenBank/DDBJ databases">
        <title>Identification and distribution of gene clusters putatively required for synthesis of sphingolipid metabolism inhibitors in phylogenetically diverse species of the filamentous fungus Fusarium.</title>
        <authorList>
            <person name="Kim H.-S."/>
            <person name="Busman M."/>
            <person name="Brown D.W."/>
            <person name="Divon H."/>
            <person name="Uhlig S."/>
            <person name="Proctor R.H."/>
        </authorList>
    </citation>
    <scope>NUCLEOTIDE SEQUENCE [LARGE SCALE GENOMIC DNA]</scope>
    <source>
        <strain evidence="2 3">NRRL 20459</strain>
    </source>
</reference>
<dbReference type="Proteomes" id="UP000554235">
    <property type="component" value="Unassembled WGS sequence"/>
</dbReference>
<evidence type="ECO:0000256" key="1">
    <source>
        <dbReference type="SAM" id="MobiDB-lite"/>
    </source>
</evidence>
<accession>A0A8H4P9H7</accession>
<sequence>MAHHPQRRQKKRPPPNAVQEPLSKRLCLETPEIDDAAIEPRLRRQTRVPQTPKPSRLTRKNLRLHDRMTRTTKSGAASEPGESKSASRSTSMTTKSDKTKSTTTSGFQEQATANGILRPPRSTPTHNAKETLERLNRSRETASPPESQYELYCDKIDAAGNEAAVVQRMLPLFKDYDGKYNIDMNRPFSALPKDLGFNDGLSAPQPDFVQGLTREEFLPADPSKIQGAVLFKDDLTSTTLPHFAGEWKSRTGDMVEAAFRSGYDGAAMVYGRNQAWEHLGEPDPLGHSAVTTFTSNGEHITLFAHHALPT</sequence>
<gene>
    <name evidence="2" type="ORF">FALBO_5781</name>
</gene>